<comment type="caution">
    <text evidence="1">The sequence shown here is derived from an EMBL/GenBank/DDBJ whole genome shotgun (WGS) entry which is preliminary data.</text>
</comment>
<sequence>MSEASDDVLRRVLAGLRDTGPEGILLPRHASVTAPLPRRIPGDNPMRLPAWAGQWAPMPVTRDAASIAANAHYYFRGYRAGAAVAVQRLDPGVAVLPTPIAAATVGSTRRSSRARTRRAAMRLVDVVLRVIPEVERPRYGEEFRAELAELRGLHQLAYAARLLIAAPALRRSLSGDPLRENGGRRWPFRD</sequence>
<keyword evidence="2" id="KW-1185">Reference proteome</keyword>
<dbReference type="Proteomes" id="UP000647017">
    <property type="component" value="Unassembled WGS sequence"/>
</dbReference>
<dbReference type="EMBL" id="BOOZ01000015">
    <property type="protein sequence ID" value="GIJ09803.1"/>
    <property type="molecule type" value="Genomic_DNA"/>
</dbReference>
<accession>A0ABQ4HVX4</accession>
<reference evidence="1 2" key="1">
    <citation type="submission" date="2021-01" db="EMBL/GenBank/DDBJ databases">
        <title>Whole genome shotgun sequence of Verrucosispora andamanensis NBRC 109075.</title>
        <authorList>
            <person name="Komaki H."/>
            <person name="Tamura T."/>
        </authorList>
    </citation>
    <scope>NUCLEOTIDE SEQUENCE [LARGE SCALE GENOMIC DNA]</scope>
    <source>
        <strain evidence="1 2">NBRC 109075</strain>
    </source>
</reference>
<dbReference type="RefSeq" id="WP_204007290.1">
    <property type="nucleotide sequence ID" value="NZ_BOOZ01000015.1"/>
</dbReference>
<protein>
    <submittedName>
        <fullName evidence="1">Uncharacterized protein</fullName>
    </submittedName>
</protein>
<evidence type="ECO:0000313" key="2">
    <source>
        <dbReference type="Proteomes" id="UP000647017"/>
    </source>
</evidence>
<gene>
    <name evidence="1" type="ORF">Van01_30170</name>
</gene>
<organism evidence="1 2">
    <name type="scientific">Micromonospora andamanensis</name>
    <dbReference type="NCBI Taxonomy" id="1287068"/>
    <lineage>
        <taxon>Bacteria</taxon>
        <taxon>Bacillati</taxon>
        <taxon>Actinomycetota</taxon>
        <taxon>Actinomycetes</taxon>
        <taxon>Micromonosporales</taxon>
        <taxon>Micromonosporaceae</taxon>
        <taxon>Micromonospora</taxon>
    </lineage>
</organism>
<name>A0ABQ4HVX4_9ACTN</name>
<proteinExistence type="predicted"/>
<evidence type="ECO:0000313" key="1">
    <source>
        <dbReference type="EMBL" id="GIJ09803.1"/>
    </source>
</evidence>